<protein>
    <submittedName>
        <fullName evidence="1">Uncharacterized protein</fullName>
    </submittedName>
</protein>
<name>A0AB39CDY1_9VIRU</name>
<reference evidence="1" key="1">
    <citation type="submission" date="2024-07" db="EMBL/GenBank/DDBJ databases">
        <authorList>
            <person name="Bringhurst R.M."/>
            <person name="Homer T.E."/>
        </authorList>
    </citation>
    <scope>NUCLEOTIDE SEQUENCE</scope>
</reference>
<proteinExistence type="predicted"/>
<organism evidence="1">
    <name type="scientific">Pseudomonas phage HRDY3</name>
    <dbReference type="NCBI Taxonomy" id="3236930"/>
    <lineage>
        <taxon>Viruses</taxon>
    </lineage>
</organism>
<sequence>MTHPMIDQETIVALNVALMKNLHVMKALYDEFGYGHPMPPDEQIAKFQGNVTEAAAYEMAVAFADQINRNLDMLKTLRRGNIKQQILNIAEVIDEKEI</sequence>
<evidence type="ECO:0000313" key="1">
    <source>
        <dbReference type="EMBL" id="XDJ15152.1"/>
    </source>
</evidence>
<dbReference type="EMBL" id="PQ015379">
    <property type="protein sequence ID" value="XDJ15152.1"/>
    <property type="molecule type" value="Genomic_DNA"/>
</dbReference>
<accession>A0AB39CDY1</accession>